<name>A0AAE3J527_9FIRM</name>
<evidence type="ECO:0000313" key="1">
    <source>
        <dbReference type="EMBL" id="MCC2188340.1"/>
    </source>
</evidence>
<dbReference type="AlphaFoldDB" id="A0AAE3J527"/>
<gene>
    <name evidence="1" type="ORF">LKD71_00650</name>
</gene>
<comment type="caution">
    <text evidence="1">The sequence shown here is derived from an EMBL/GenBank/DDBJ whole genome shotgun (WGS) entry which is preliminary data.</text>
</comment>
<proteinExistence type="predicted"/>
<accession>A0AAE3J527</accession>
<sequence length="143" mass="17008">MEEIRFNLAAPDLLCICVDDRQYGENSGRVYCCYSREAMYFAHEYQLIKIIERLLDRIDYPQSSVKIRSFQEKEEKRLLKPEKVLEGREVANHSGKLDTFLVHIKYRQNATWQGEIRWVEKGKNVSFRSELELLKLMDNALEM</sequence>
<dbReference type="Proteomes" id="UP001197875">
    <property type="component" value="Unassembled WGS sequence"/>
</dbReference>
<organism evidence="1 2">
    <name type="scientific">Fusicatenibacter faecihominis</name>
    <dbReference type="NCBI Taxonomy" id="2881276"/>
    <lineage>
        <taxon>Bacteria</taxon>
        <taxon>Bacillati</taxon>
        <taxon>Bacillota</taxon>
        <taxon>Clostridia</taxon>
        <taxon>Lachnospirales</taxon>
        <taxon>Lachnospiraceae</taxon>
        <taxon>Fusicatenibacter</taxon>
    </lineage>
</organism>
<reference evidence="1 2" key="1">
    <citation type="submission" date="2021-10" db="EMBL/GenBank/DDBJ databases">
        <title>Anaerobic single-cell dispensing facilitates the cultivation of human gut bacteria.</title>
        <authorList>
            <person name="Afrizal A."/>
        </authorList>
    </citation>
    <scope>NUCLEOTIDE SEQUENCE [LARGE SCALE GENOMIC DNA]</scope>
    <source>
        <strain evidence="1 2">CLA-AA-H277</strain>
    </source>
</reference>
<dbReference type="EMBL" id="JAJEPR010000001">
    <property type="protein sequence ID" value="MCC2188340.1"/>
    <property type="molecule type" value="Genomic_DNA"/>
</dbReference>
<protein>
    <submittedName>
        <fullName evidence="1">Uncharacterized protein</fullName>
    </submittedName>
</protein>
<evidence type="ECO:0000313" key="2">
    <source>
        <dbReference type="Proteomes" id="UP001197875"/>
    </source>
</evidence>
<keyword evidence="2" id="KW-1185">Reference proteome</keyword>
<dbReference type="RefSeq" id="WP_227613957.1">
    <property type="nucleotide sequence ID" value="NZ_JAJEPR010000001.1"/>
</dbReference>